<evidence type="ECO:0000256" key="2">
    <source>
        <dbReference type="ARBA" id="ARBA00007430"/>
    </source>
</evidence>
<feature type="transmembrane region" description="Helical" evidence="7">
    <location>
        <begin position="119"/>
        <end position="140"/>
    </location>
</feature>
<keyword evidence="5 7" id="KW-1133">Transmembrane helix</keyword>
<sequence length="495" mass="55323">MTSNTENIGKKIFAGSVWAVAMRMSIRFLGIISIIILARLLDPEDFGLVAKAVMIQSFLIMFTEFGLESALIKDQKSTHNHYNTVWTIHIIRGGVIGIILASLAHQASIYLHEPRLELIIYYYAAMTFIGGFYNIGVVDFRKNMIFSFDFRYNLYKKLAGFVTTITVAFVWETYWALIAGSIASTVISLITSFFMSPFRPRISLLEWKPLFHFSKWMLSFELLNAVSVKLDTFLISRFSSTANLGLYTISFEISGTPSTEVAMPVARAALPGLAKLKHDIQQFSTMHLSSLSLVMLIAVPAASGVSILAEHITLTLLGAKWSDAVPLIQVLAIFGITRAVYATTISALIAFNRPDLLTKISIFNMVTRFALLITGISLYGLMGMVWGILISGLLNMLVLVIIQNNIGILSAWGLFSQTWRVILATLIMCGGLYYLPLDITFFQNQIIIIRLLVEIITGVLLYSISLFSLWYLFSEKKGPERTIIDLLLKKKGKNK</sequence>
<feature type="transmembrane region" description="Helical" evidence="7">
    <location>
        <begin position="285"/>
        <end position="307"/>
    </location>
</feature>
<dbReference type="CDD" id="cd13127">
    <property type="entry name" value="MATE_tuaB_like"/>
    <property type="match status" value="1"/>
</dbReference>
<accession>A0A3B0RPG6</accession>
<evidence type="ECO:0000256" key="4">
    <source>
        <dbReference type="ARBA" id="ARBA00022692"/>
    </source>
</evidence>
<reference evidence="8" key="1">
    <citation type="submission" date="2018-06" db="EMBL/GenBank/DDBJ databases">
        <authorList>
            <person name="Zhirakovskaya E."/>
        </authorList>
    </citation>
    <scope>NUCLEOTIDE SEQUENCE</scope>
</reference>
<feature type="transmembrane region" description="Helical" evidence="7">
    <location>
        <begin position="385"/>
        <end position="406"/>
    </location>
</feature>
<dbReference type="GO" id="GO:0005886">
    <property type="term" value="C:plasma membrane"/>
    <property type="evidence" value="ECO:0007669"/>
    <property type="project" value="UniProtKB-SubCell"/>
</dbReference>
<keyword evidence="4 7" id="KW-0812">Transmembrane</keyword>
<evidence type="ECO:0000256" key="6">
    <source>
        <dbReference type="ARBA" id="ARBA00023136"/>
    </source>
</evidence>
<feature type="transmembrane region" description="Helical" evidence="7">
    <location>
        <begin position="418"/>
        <end position="435"/>
    </location>
</feature>
<feature type="transmembrane region" description="Helical" evidence="7">
    <location>
        <begin position="53"/>
        <end position="72"/>
    </location>
</feature>
<feature type="transmembrane region" description="Helical" evidence="7">
    <location>
        <begin position="12"/>
        <end position="41"/>
    </location>
</feature>
<feature type="transmembrane region" description="Helical" evidence="7">
    <location>
        <begin position="84"/>
        <end position="107"/>
    </location>
</feature>
<proteinExistence type="inferred from homology"/>
<evidence type="ECO:0000256" key="1">
    <source>
        <dbReference type="ARBA" id="ARBA00004651"/>
    </source>
</evidence>
<feature type="transmembrane region" description="Helical" evidence="7">
    <location>
        <begin position="447"/>
        <end position="473"/>
    </location>
</feature>
<dbReference type="AlphaFoldDB" id="A0A3B0RPG6"/>
<dbReference type="PANTHER" id="PTHR30250:SF10">
    <property type="entry name" value="LIPOPOLYSACCHARIDE BIOSYNTHESIS PROTEIN WZXC"/>
    <property type="match status" value="1"/>
</dbReference>
<evidence type="ECO:0000256" key="7">
    <source>
        <dbReference type="SAM" id="Phobius"/>
    </source>
</evidence>
<feature type="transmembrane region" description="Helical" evidence="7">
    <location>
        <begin position="152"/>
        <end position="171"/>
    </location>
</feature>
<name>A0A3B0RPG6_9ZZZZ</name>
<comment type="similarity">
    <text evidence="2">Belongs to the polysaccharide synthase family.</text>
</comment>
<comment type="subcellular location">
    <subcellularLocation>
        <location evidence="1">Cell membrane</location>
        <topology evidence="1">Multi-pass membrane protein</topology>
    </subcellularLocation>
</comment>
<gene>
    <name evidence="8" type="ORF">MNBD_ALPHA01-1644</name>
</gene>
<dbReference type="InterPro" id="IPR050833">
    <property type="entry name" value="Poly_Biosynth_Transport"/>
</dbReference>
<feature type="transmembrane region" description="Helical" evidence="7">
    <location>
        <begin position="177"/>
        <end position="198"/>
    </location>
</feature>
<dbReference type="Pfam" id="PF13440">
    <property type="entry name" value="Polysacc_synt_3"/>
    <property type="match status" value="1"/>
</dbReference>
<protein>
    <submittedName>
        <fullName evidence="8">Uncharacterized protein</fullName>
    </submittedName>
</protein>
<dbReference type="EMBL" id="UOEJ01000064">
    <property type="protein sequence ID" value="VAV95200.1"/>
    <property type="molecule type" value="Genomic_DNA"/>
</dbReference>
<keyword evidence="3" id="KW-1003">Cell membrane</keyword>
<feature type="transmembrane region" description="Helical" evidence="7">
    <location>
        <begin position="327"/>
        <end position="350"/>
    </location>
</feature>
<evidence type="ECO:0000256" key="3">
    <source>
        <dbReference type="ARBA" id="ARBA00022475"/>
    </source>
</evidence>
<dbReference type="PANTHER" id="PTHR30250">
    <property type="entry name" value="PST FAMILY PREDICTED COLANIC ACID TRANSPORTER"/>
    <property type="match status" value="1"/>
</dbReference>
<keyword evidence="6 7" id="KW-0472">Membrane</keyword>
<evidence type="ECO:0000313" key="8">
    <source>
        <dbReference type="EMBL" id="VAV95200.1"/>
    </source>
</evidence>
<evidence type="ECO:0000256" key="5">
    <source>
        <dbReference type="ARBA" id="ARBA00022989"/>
    </source>
</evidence>
<organism evidence="8">
    <name type="scientific">hydrothermal vent metagenome</name>
    <dbReference type="NCBI Taxonomy" id="652676"/>
    <lineage>
        <taxon>unclassified sequences</taxon>
        <taxon>metagenomes</taxon>
        <taxon>ecological metagenomes</taxon>
    </lineage>
</organism>